<protein>
    <submittedName>
        <fullName evidence="1">Uncharacterized protein</fullName>
    </submittedName>
</protein>
<name>A0ABN9RQY3_9DINO</name>
<proteinExistence type="predicted"/>
<gene>
    <name evidence="1" type="ORF">PCOR1329_LOCUS22874</name>
</gene>
<keyword evidence="2" id="KW-1185">Reference proteome</keyword>
<evidence type="ECO:0000313" key="2">
    <source>
        <dbReference type="Proteomes" id="UP001189429"/>
    </source>
</evidence>
<evidence type="ECO:0000313" key="1">
    <source>
        <dbReference type="EMBL" id="CAK0821660.1"/>
    </source>
</evidence>
<organism evidence="1 2">
    <name type="scientific">Prorocentrum cordatum</name>
    <dbReference type="NCBI Taxonomy" id="2364126"/>
    <lineage>
        <taxon>Eukaryota</taxon>
        <taxon>Sar</taxon>
        <taxon>Alveolata</taxon>
        <taxon>Dinophyceae</taxon>
        <taxon>Prorocentrales</taxon>
        <taxon>Prorocentraceae</taxon>
        <taxon>Prorocentrum</taxon>
    </lineage>
</organism>
<feature type="non-terminal residue" evidence="1">
    <location>
        <position position="1"/>
    </location>
</feature>
<accession>A0ABN9RQY3</accession>
<dbReference type="EMBL" id="CAUYUJ010007681">
    <property type="protein sequence ID" value="CAK0821660.1"/>
    <property type="molecule type" value="Genomic_DNA"/>
</dbReference>
<dbReference type="Proteomes" id="UP001189429">
    <property type="component" value="Unassembled WGS sequence"/>
</dbReference>
<sequence>AAMKNIFEICDRCHFDRAENKWAFYVEQGRPNQRQRIDMEAAVEFIAGPILSLLTRRRWQPGALSRWTGVISCLERMVLGAVLGNILPLSLAGLSARMEVTEAKVKEYLAKAAAQLLMGEESADHIRAREGGRVLKVPAFFQDPHRPWQLGIILIVVSVLDRFGWRVIGAPSRGVQKLGLGELVDPGRSALADTVEVLTNLVENFKIHDGGWKLLSWLGAERADRSIVMTYARVQVLGANIRFSTAPVECERK</sequence>
<reference evidence="1" key="1">
    <citation type="submission" date="2023-10" db="EMBL/GenBank/DDBJ databases">
        <authorList>
            <person name="Chen Y."/>
            <person name="Shah S."/>
            <person name="Dougan E. K."/>
            <person name="Thang M."/>
            <person name="Chan C."/>
        </authorList>
    </citation>
    <scope>NUCLEOTIDE SEQUENCE [LARGE SCALE GENOMIC DNA]</scope>
</reference>
<feature type="non-terminal residue" evidence="1">
    <location>
        <position position="253"/>
    </location>
</feature>
<comment type="caution">
    <text evidence="1">The sequence shown here is derived from an EMBL/GenBank/DDBJ whole genome shotgun (WGS) entry which is preliminary data.</text>
</comment>